<dbReference type="SUPFAM" id="SSF53335">
    <property type="entry name" value="S-adenosyl-L-methionine-dependent methyltransferases"/>
    <property type="match status" value="1"/>
</dbReference>
<dbReference type="GO" id="GO:0008757">
    <property type="term" value="F:S-adenosylmethionine-dependent methyltransferase activity"/>
    <property type="evidence" value="ECO:0007669"/>
    <property type="project" value="InterPro"/>
</dbReference>
<dbReference type="AlphaFoldDB" id="A0A381UYJ3"/>
<gene>
    <name evidence="2" type="ORF">METZ01_LOCUS85645</name>
</gene>
<dbReference type="CDD" id="cd02440">
    <property type="entry name" value="AdoMet_MTases"/>
    <property type="match status" value="1"/>
</dbReference>
<accession>A0A381UYJ3</accession>
<dbReference type="PANTHER" id="PTHR43591">
    <property type="entry name" value="METHYLTRANSFERASE"/>
    <property type="match status" value="1"/>
</dbReference>
<evidence type="ECO:0000259" key="1">
    <source>
        <dbReference type="Pfam" id="PF08241"/>
    </source>
</evidence>
<dbReference type="InterPro" id="IPR029063">
    <property type="entry name" value="SAM-dependent_MTases_sf"/>
</dbReference>
<name>A0A381UYJ3_9ZZZZ</name>
<dbReference type="PANTHER" id="PTHR43591:SF24">
    <property type="entry name" value="2-METHOXY-6-POLYPRENYL-1,4-BENZOQUINOL METHYLASE, MITOCHONDRIAL"/>
    <property type="match status" value="1"/>
</dbReference>
<organism evidence="2">
    <name type="scientific">marine metagenome</name>
    <dbReference type="NCBI Taxonomy" id="408172"/>
    <lineage>
        <taxon>unclassified sequences</taxon>
        <taxon>metagenomes</taxon>
        <taxon>ecological metagenomes</taxon>
    </lineage>
</organism>
<reference evidence="2" key="1">
    <citation type="submission" date="2018-05" db="EMBL/GenBank/DDBJ databases">
        <authorList>
            <person name="Lanie J.A."/>
            <person name="Ng W.-L."/>
            <person name="Kazmierczak K.M."/>
            <person name="Andrzejewski T.M."/>
            <person name="Davidsen T.M."/>
            <person name="Wayne K.J."/>
            <person name="Tettelin H."/>
            <person name="Glass J.I."/>
            <person name="Rusch D."/>
            <person name="Podicherti R."/>
            <person name="Tsui H.-C.T."/>
            <person name="Winkler M.E."/>
        </authorList>
    </citation>
    <scope>NUCLEOTIDE SEQUENCE</scope>
</reference>
<dbReference type="InterPro" id="IPR013216">
    <property type="entry name" value="Methyltransf_11"/>
</dbReference>
<evidence type="ECO:0000313" key="2">
    <source>
        <dbReference type="EMBL" id="SVA32791.1"/>
    </source>
</evidence>
<dbReference type="Pfam" id="PF08241">
    <property type="entry name" value="Methyltransf_11"/>
    <property type="match status" value="1"/>
</dbReference>
<proteinExistence type="predicted"/>
<sequence>MGVDHSEFSDHVASNRIVWDSWADEYVAAGRRGWSDDQPQWGIYGVPEAEVGLIDPFDGGDVIELGCGTAYVSAWLARRGGQPVGIDNSAAQLATAASFQKEFNLRFPLIHGDAERLPFADESFDFAISEYGAAIWCDPYRWLPEAARVLRPGGRLAFLGNSVLMTLCVFDDNEPASDRLQRPQFGMHRYEWPDDPGVEFHISHGDRIRLLRACGFEVENLIELQPPVDAEETRYPFVSLYWARQWPIEEAWIVRKTG</sequence>
<protein>
    <recommendedName>
        <fullName evidence="1">Methyltransferase type 11 domain-containing protein</fullName>
    </recommendedName>
</protein>
<feature type="domain" description="Methyltransferase type 11" evidence="1">
    <location>
        <begin position="64"/>
        <end position="158"/>
    </location>
</feature>
<dbReference type="EMBL" id="UINC01007343">
    <property type="protein sequence ID" value="SVA32791.1"/>
    <property type="molecule type" value="Genomic_DNA"/>
</dbReference>
<dbReference type="Gene3D" id="3.40.50.150">
    <property type="entry name" value="Vaccinia Virus protein VP39"/>
    <property type="match status" value="1"/>
</dbReference>